<dbReference type="Pfam" id="PF12780">
    <property type="entry name" value="AAA_8"/>
    <property type="match status" value="1"/>
</dbReference>
<feature type="domain" description="Dynein heavy chain hydrolytic ATP-binding dynein motor region" evidence="16">
    <location>
        <begin position="1789"/>
        <end position="2117"/>
    </location>
</feature>
<evidence type="ECO:0000259" key="19">
    <source>
        <dbReference type="Pfam" id="PF12781"/>
    </source>
</evidence>
<evidence type="ECO:0000256" key="8">
    <source>
        <dbReference type="ARBA" id="ARBA00023017"/>
    </source>
</evidence>
<dbReference type="InterPro" id="IPR042228">
    <property type="entry name" value="Dynein_linker_3"/>
</dbReference>
<evidence type="ECO:0000256" key="10">
    <source>
        <dbReference type="ARBA" id="ARBA00023175"/>
    </source>
</evidence>
<keyword evidence="7" id="KW-0067">ATP-binding</keyword>
<dbReference type="PANTHER" id="PTHR45703:SF36">
    <property type="entry name" value="DYNEIN HEAVY CHAIN, CYTOPLASMIC"/>
    <property type="match status" value="1"/>
</dbReference>
<dbReference type="Gene3D" id="1.20.920.30">
    <property type="match status" value="1"/>
</dbReference>
<evidence type="ECO:0000256" key="1">
    <source>
        <dbReference type="ARBA" id="ARBA00004245"/>
    </source>
</evidence>
<keyword evidence="6" id="KW-0547">Nucleotide-binding</keyword>
<dbReference type="GO" id="GO:0007018">
    <property type="term" value="P:microtubule-based movement"/>
    <property type="evidence" value="ECO:0007669"/>
    <property type="project" value="InterPro"/>
</dbReference>
<dbReference type="Gene3D" id="1.20.920.20">
    <property type="match status" value="1"/>
</dbReference>
<dbReference type="Gene3D" id="3.10.490.20">
    <property type="match status" value="1"/>
</dbReference>
<dbReference type="InterPro" id="IPR027417">
    <property type="entry name" value="P-loop_NTPase"/>
</dbReference>
<feature type="domain" description="Dynein heavy chain tail" evidence="14">
    <location>
        <begin position="219"/>
        <end position="773"/>
    </location>
</feature>
<evidence type="ECO:0000256" key="13">
    <source>
        <dbReference type="SAM" id="MobiDB-lite"/>
    </source>
</evidence>
<accession>A0A8S1CD75</accession>
<dbReference type="Gene3D" id="1.10.472.130">
    <property type="match status" value="1"/>
</dbReference>
<dbReference type="EMBL" id="CADEPI010000031">
    <property type="protein sequence ID" value="CAB3367488.1"/>
    <property type="molecule type" value="Genomic_DNA"/>
</dbReference>
<dbReference type="InterPro" id="IPR043157">
    <property type="entry name" value="Dynein_AAA1S"/>
</dbReference>
<feature type="coiled-coil region" evidence="12">
    <location>
        <begin position="502"/>
        <end position="529"/>
    </location>
</feature>
<keyword evidence="4" id="KW-0493">Microtubule</keyword>
<feature type="domain" description="Dynein heavy chain AAA module D4" evidence="18">
    <location>
        <begin position="2750"/>
        <end position="2969"/>
    </location>
</feature>
<reference evidence="24 25" key="1">
    <citation type="submission" date="2020-04" db="EMBL/GenBank/DDBJ databases">
        <authorList>
            <person name="Alioto T."/>
            <person name="Alioto T."/>
            <person name="Gomez Garrido J."/>
        </authorList>
    </citation>
    <scope>NUCLEOTIDE SEQUENCE [LARGE SCALE GENOMIC DNA]</scope>
</reference>
<dbReference type="Pfam" id="PF08385">
    <property type="entry name" value="DHC_N1"/>
    <property type="match status" value="1"/>
</dbReference>
<evidence type="ECO:0000256" key="11">
    <source>
        <dbReference type="ARBA" id="ARBA00023212"/>
    </source>
</evidence>
<proteinExistence type="inferred from homology"/>
<evidence type="ECO:0000256" key="7">
    <source>
        <dbReference type="ARBA" id="ARBA00022840"/>
    </source>
</evidence>
<dbReference type="Gene3D" id="1.10.8.710">
    <property type="match status" value="1"/>
</dbReference>
<dbReference type="Pfam" id="PF17857">
    <property type="entry name" value="AAA_lid_1"/>
    <property type="match status" value="1"/>
</dbReference>
<dbReference type="Gene3D" id="1.20.140.100">
    <property type="entry name" value="Dynein heavy chain, N-terminal domain 2"/>
    <property type="match status" value="1"/>
</dbReference>
<feature type="domain" description="Dynein axonemal heavy chain 2/5/8 coiled-coil" evidence="23">
    <location>
        <begin position="1087"/>
        <end position="1180"/>
    </location>
</feature>
<dbReference type="InterPro" id="IPR026983">
    <property type="entry name" value="DHC"/>
</dbReference>
<keyword evidence="25" id="KW-1185">Reference proteome</keyword>
<evidence type="ECO:0000259" key="14">
    <source>
        <dbReference type="Pfam" id="PF08385"/>
    </source>
</evidence>
<evidence type="ECO:0000313" key="25">
    <source>
        <dbReference type="Proteomes" id="UP000494165"/>
    </source>
</evidence>
<keyword evidence="9 12" id="KW-0175">Coiled coil</keyword>
<dbReference type="Proteomes" id="UP000494165">
    <property type="component" value="Unassembled WGS sequence"/>
</dbReference>
<feature type="domain" description="Dynein heavy chain AAA 5 extension" evidence="20">
    <location>
        <begin position="2276"/>
        <end position="2392"/>
    </location>
</feature>
<feature type="domain" description="Dynein heavy chain coiled coil stalk" evidence="17">
    <location>
        <begin position="3044"/>
        <end position="3336"/>
    </location>
</feature>
<dbReference type="Pfam" id="PF12775">
    <property type="entry name" value="AAA_7"/>
    <property type="match status" value="1"/>
</dbReference>
<comment type="subcellular location">
    <subcellularLocation>
        <location evidence="1">Cytoplasm</location>
        <location evidence="1">Cytoskeleton</location>
    </subcellularLocation>
</comment>
<feature type="compositionally biased region" description="Acidic residues" evidence="13">
    <location>
        <begin position="1"/>
        <end position="10"/>
    </location>
</feature>
<dbReference type="InterPro" id="IPR035706">
    <property type="entry name" value="AAA_9"/>
</dbReference>
<dbReference type="Pfam" id="PF12774">
    <property type="entry name" value="AAA_6"/>
    <property type="match status" value="1"/>
</dbReference>
<dbReference type="Gene3D" id="1.10.287.2620">
    <property type="match status" value="1"/>
</dbReference>
<evidence type="ECO:0000256" key="9">
    <source>
        <dbReference type="ARBA" id="ARBA00023054"/>
    </source>
</evidence>
<dbReference type="InterPro" id="IPR035699">
    <property type="entry name" value="AAA_6"/>
</dbReference>
<comment type="similarity">
    <text evidence="2">Belongs to the dynein heavy chain family.</text>
</comment>
<dbReference type="Gene3D" id="1.10.8.1220">
    <property type="match status" value="1"/>
</dbReference>
<dbReference type="SUPFAM" id="SSF52540">
    <property type="entry name" value="P-loop containing nucleoside triphosphate hydrolases"/>
    <property type="match status" value="1"/>
</dbReference>
<dbReference type="Gene3D" id="1.10.8.720">
    <property type="entry name" value="Region D6 of dynein motor"/>
    <property type="match status" value="1"/>
</dbReference>
<dbReference type="OrthoDB" id="447173at2759"/>
<evidence type="ECO:0000259" key="15">
    <source>
        <dbReference type="Pfam" id="PF08393"/>
    </source>
</evidence>
<dbReference type="GO" id="GO:0030286">
    <property type="term" value="C:dynein complex"/>
    <property type="evidence" value="ECO:0007669"/>
    <property type="project" value="UniProtKB-KW"/>
</dbReference>
<evidence type="ECO:0000259" key="20">
    <source>
        <dbReference type="Pfam" id="PF17852"/>
    </source>
</evidence>
<dbReference type="InterPro" id="IPR041589">
    <property type="entry name" value="DNAH3_AAA_lid_1"/>
</dbReference>
<evidence type="ECO:0000259" key="17">
    <source>
        <dbReference type="Pfam" id="PF12777"/>
    </source>
</evidence>
<dbReference type="InterPro" id="IPR043160">
    <property type="entry name" value="Dynein_C_barrel"/>
</dbReference>
<name>A0A8S1CD75_9INSE</name>
<comment type="caution">
    <text evidence="24">The sequence shown here is derived from an EMBL/GenBank/DDBJ whole genome shotgun (WGS) entry which is preliminary data.</text>
</comment>
<dbReference type="GO" id="GO:0005874">
    <property type="term" value="C:microtubule"/>
    <property type="evidence" value="ECO:0007669"/>
    <property type="project" value="UniProtKB-KW"/>
</dbReference>
<dbReference type="InterPro" id="IPR013602">
    <property type="entry name" value="Dynein_heavy_linker"/>
</dbReference>
<dbReference type="InterPro" id="IPR024317">
    <property type="entry name" value="Dynein_heavy_chain_D4_dom"/>
</dbReference>
<evidence type="ECO:0000256" key="3">
    <source>
        <dbReference type="ARBA" id="ARBA00022490"/>
    </source>
</evidence>
<evidence type="ECO:0000256" key="5">
    <source>
        <dbReference type="ARBA" id="ARBA00022737"/>
    </source>
</evidence>
<dbReference type="Gene3D" id="3.40.50.300">
    <property type="entry name" value="P-loop containing nucleotide triphosphate hydrolases"/>
    <property type="match status" value="4"/>
</dbReference>
<dbReference type="Pfam" id="PF18199">
    <property type="entry name" value="Dynein_C"/>
    <property type="match status" value="1"/>
</dbReference>
<feature type="domain" description="Dynein heavy chain ATP-binding dynein motor region" evidence="19">
    <location>
        <begin position="3364"/>
        <end position="3593"/>
    </location>
</feature>
<feature type="coiled-coil region" evidence="12">
    <location>
        <begin position="3224"/>
        <end position="3293"/>
    </location>
</feature>
<dbReference type="Pfam" id="PF17852">
    <property type="entry name" value="Dynein_AAA_lid"/>
    <property type="match status" value="1"/>
</dbReference>
<feature type="compositionally biased region" description="Polar residues" evidence="13">
    <location>
        <begin position="36"/>
        <end position="47"/>
    </location>
</feature>
<dbReference type="GO" id="GO:0005524">
    <property type="term" value="F:ATP binding"/>
    <property type="evidence" value="ECO:0007669"/>
    <property type="project" value="UniProtKB-KW"/>
</dbReference>
<protein>
    <submittedName>
        <fullName evidence="24">Uncharacterized protein</fullName>
    </submittedName>
</protein>
<dbReference type="InterPro" id="IPR041228">
    <property type="entry name" value="Dynein_C"/>
</dbReference>
<sequence length="4397" mass="504070">MEELETEEINNSDKNENPVEDEKEPSQTEDLVESNIGATGSGDDQTTSPCYDHALAAKIRKCLTVQTTPNQEFDEQSLTAIRKIATEVEMGALYVGVAKGKLFACLDDSDLLDETELIDVFVLHKSDGASEESLINDLVHFTVPMKAKAGTVCLMQSFFAPNFIFGENNWPETIKSKLCGNLNEFFVGIDKEAQDGKNITNLYLPAENLNEITPKLIGKLEAAVSHWHVQIDAAINLEGLQNKLPGITDLISFWESKLQNMIYLENQLKAEKIKRVYQILEQGKSHFSKTLVELLASVQFSREDCSQNLEQLNKLREKNEELGRCTSYQDAEPLIVDHLKKIREIRKTNCFKEKDRLFKLLACLGNQIIAICAKTIRLRSLFKGKPVLGMEKVRRCTQDCESFLKIYEQNFQRKQKAEQVIDQKELYSNVFSFMSRCSDLKTIFEAMLIFGRVNEQKETRSLNFVGIKGLQYKCVCDRIRHETLNAVQEMGKFQDIALDVTNNQWRDEMEKFSHKIKQLERKIVAVINSVMDDAANVFEGVNSLQGLLHFLQKDSLQGILKEKTNFVFGLLLKDIEKASKSLLGGELIGYSGYPPYSGIALAAHNSRCYLVGQMLLVEKCNFLADCENAGKVHKELGFFVSVVDETIQEIFDRWVIALPMDWEAKLKRSLIAYHPAYECMIEPTLGRDIFETIQEIRIWKSLGHEAPPKMQELYGLEEKLGNLNDDVQLMCHQYNEAIQGIEEEDFGLFIDYVAKVNEDLNPAMFFYTWSSNVPENYLQRQLKSTLEFKKLVRELNEKKKSMETISTNLAATKIMKINPIDLYSFSEVQEAFEHAVRHNFEEILTCLEKVRMQFGDISINVKPYWEAFYQKINNMLENGVISIIENSCVDILKVFHEVPFHMTVTVDIEDKQIIFNEVLQDIEMKLSQAFNFHLCLIKTVPSLLELVGVEQIEPEVTLEQKTIAKQACRKVRSDLQAELIGLKGQVNEFLEKWLHFSWLWDTSIDDFLQRYHTQSASALATDVESFSHLLFQANLPTSATVAFIKLDALNLQTKIFVLTKSWHNATIKFILDSATLIGEKMSSQLSVDIQKLCYKPQSLQQVAEKTIFCQLTMAHMQSNEANLERLNEYCQILRNFKVDFPDYLSSLVKSVNTDWKRFLLALEDAKNSLEKSKDKFRTNMIEKGNSLNRELGTLCAKVNIEGPYTIDWNDSDVFKFLKDVKSEFVALQKHKEDLSGEFDIFGVDPPQLAEMSVLEKTISMLEQVWIVRKDWNGCWATYEKCLFKNLKIVQLQEKIDEISSTLQEISNGPARQWNVVEQTREHVENLKYGLPIICKLKKSSLRERHWEDVEKIINQRLDSTSEDFTLQFLLSLSMHNFEEEIKAICAHAIEEEIIERGLSELQIEWQGMNLSTGTDIEGITTIEKPVEVLEKIDSSLDKLAVLEGSKNALVFDGDLKKWQVLLENGLHYLNEIFDLQNRIMLLKPQTACQEKLISESSEVNILDTWNEIMARVVSSKNVLELAEIAVPGGGKNSAKNLKNHLEMAEYEAQSEIKTRVKGAPRLYFLNNEELMEFFLKPEFGGEPYRTLIPKCFPGISSFKFGRQANEIVGFVTPSGEMLLFNEIIKISDNIAEAIIALAEMMKDALQSLQIRCCSGLIKNPNKTDRWIRTFPAQTLILAGQIYWTSELDKALESWFKSESKKPLKQMRKEYDGVITRLSENLATNIPLADRQKTTALLTSELFLSKKISDLIKNDWVEPTSLEVLTLMKFYFNEETTEITIIQMFSSFQYAYQTYEDVYHAVITPETERYIIHITTALNLNKYVAIESSRASGKFETIRCLAKTLGRLVLPYCCSNYSSIDAALMAFEVTAKLGAWAVIKNFLDMNKNVLEEVSYHLSRFLRLMNDNEFDSSVTLNGIPISIKLKPAFFLASKGCPNTRGLPASLRAFFRPIVMKGPDTGKILEMLLIAEGFTEALTLSQKLIQMGLFCRLHLSKKSRWIFSTSTTTMTVVKSAVDIKRNHFNLTEEEAILHSLVNKIEPQLNSEDQQIFKHYVSQIFPGIELMKFENNDLKGALESAFQDNGMEPLEEQIKFSLQLFDAIRGSQPVALVGKSISGKTTTLKMLIHALKKLKLPDFSTIKLHAINPDLLSYNDIFGLKQENKWIPGILQRILQACVPDERVDSHWIYFDGQVSDIWLGNVVQLLDHKYQFCGLNEMGLMLTNRKVKILIETSSLDAVSPEIMSAFCSIYFGDLHIGWRQIVQPWIEKFEDGALKLELQLLFSESLQKCFDFKKARCSERIRQNEVSASKNLCAILQWLISKHPKFNGEKETTQLAKKWFYFSVVWGIFGATHESCHALVDEFVRSLESDVFPKEETVFDYFVDSKRKKFVNWTSTLPRVWKYNQGLPVHEILVPTATLAKFQYVLKILIEQKRPVLVSGCLGSGKSYTSDQIMESFECEKYSSLKMSCTAMTSKAVLMDVISKKMQPRSNNVLAHRRAKSLILFIQDLNLTEKNPSAAEIFRQWLDYGFCMNENLQETTLKHLGLIVSLSHRGYDMNLDQRLSNKFANLNFSSPTDSELVHIYGSILGQHLLHFGEHIKVLGNQLVESTVALHKSIKANIVANINNPQCVYSLQILSQVIQGLTLSNVNHHNTLPAMCRLWMNEVQRAYGSRMTEKRLKDQIWKEALSHMKHKIGLAYADLYPDKIIPLIGLYSDKDDERDSQVEISIENASARIQNALQDYNSDKTNTELQLVIVDDTVQKVTNLVRILSQPSYHNIILNGEAGSGRKSLLKLSSFICGLSFVFVELISEFEEFKLFWKNIILRAGLGREKILVGIDGEHICDGRLFELINCISENGTSPGLISSDELDKLRLVVPQKYRENVERFMVQEVKTNLRIAMKLNFNKDVLRHLLVSNPAFLKWNIVAHEEWSYETYLQATSKYISNLDLPFMNDRKEQIAMCFAKFHSDLLSEIRKQGWEAKITPVHLFQCLRTFESTVKELQTQLQSKREMFKKCTIQLTASTKKMAAMSSALLRAQRKVVDSQRQCETALVMLGQKKREVEEQKTLHEKKQHQIDQEEVSIQQLARIAHQAMDEAIPYLEDADLALETIEPIDLQNLRSYGRPPPIVESVISAVMLLKQADPTWAEAKRQLADPTFIEQLHQFDKDHIPEKILKSVSLISSNEDFALEKIELISNGAKLLAQWVLAMEKYGKIYRIAAPKRSKLERASKELREHQAELADIYSKIIVLQNKLGKQKVEYEKCLESKRILDAEVEDMASELQRANDLLTDLSVEEQEWHTFDDNFHLVCKGKCVQNINRSIRYHYFGALQHNERQSSLKILKNLLDELRLNDEDRCVDDNAMTIRRWNLQKLHEDRYLEQSAEIVMKIGISECNQRPTLMYDPQGLAHSWLKEVYADWDPEKLTYLKVSDCELVERVTTSLQRGEIIFILDLTLKFCSKAISILNTIQTAGRIKRSSTYFLVNFNSFKDHESRPEIYFFTSVENVLINPIVASHFNIVEFSCQVEGLKNCLLDVFVENENGILHDDRIENSKKILLESQSLKRLVHKLQKTILECKDTILDDKIVMDTLEKTKEALDYSKKTMSALLENEDHINQHRKHFLQMCNEAANFYVMIKRLNKVDSWFTLNLEAFISCFERAIPSKIPSILSPKHRADFVRNHALNIYSMCLPKFKEEHKLLLSFVICLCFLENSGDGPLQLYVDYVLHKMKISSEESDSNGIGWVSGAAWKNVQILQSFGGPFVNLTRDLEANKEDWKILLRCEHVEQLDLPGVYNSMVPSLRLMLIASLRPDRVCQCISEFVSQWIGDDFLKKQEIDFFSMASQFTPQAPIVIRADACIDVVSTIENIANLNKAGITGVNFGDKECTNDREMQERWNISLFPTEEKLQMILQRAQLIEPNNSVRTWVVIDIKEQLQNYDFQHSALFVLEKPQSIQDNMKRLLQNLQIRHWSHSLKQHAWNVSLLHTCILGRQNLLEGKLLQQYDFPDTDFHVALCLLEKIAARGFTDTISKEFLEWTVDVAYLGRIVNEVDRTMLTNISSEIMWEHAFTASSDDNPLQMTWSEDGLSFAFSNLPIKSSNNQQMFAINASFANDLRTSESLINDLRKLRGLTLETQIARLAKQTITKIDVLLGLAESKNLDFHEDSTAWPQLRKHLEQELQFLLYEVFTPVKMHVSDLKEAISGKLVFNRGLLSDAIALEKEQVPSRWFSNQEEVRTLSFENIKTQLSLLTQVVQDVKRLSPITIQLIAFEYAAALLSALKQDLSGHFYEAITLSWTFEVLGTGTSQLEERDVILDGLKLSGACWDHENSFLVEAINSNICSKMPKILMKPSNFVFTTDYQDHFMCPVFIRTSKEAIFYIPLHIGSKSVGHWTRKGVALYA</sequence>
<keyword evidence="3" id="KW-0963">Cytoplasm</keyword>
<dbReference type="InterPro" id="IPR042219">
    <property type="entry name" value="AAA_lid_11_sf"/>
</dbReference>
<evidence type="ECO:0000256" key="4">
    <source>
        <dbReference type="ARBA" id="ARBA00022701"/>
    </source>
</evidence>
<dbReference type="InterPro" id="IPR024743">
    <property type="entry name" value="Dynein_HC_stalk"/>
</dbReference>
<dbReference type="GO" id="GO:0031514">
    <property type="term" value="C:motile cilium"/>
    <property type="evidence" value="ECO:0007669"/>
    <property type="project" value="UniProtKB-ARBA"/>
</dbReference>
<keyword evidence="11" id="KW-0206">Cytoskeleton</keyword>
<dbReference type="InterPro" id="IPR056759">
    <property type="entry name" value="DYH2-5-8_CC"/>
</dbReference>
<evidence type="ECO:0000256" key="12">
    <source>
        <dbReference type="SAM" id="Coils"/>
    </source>
</evidence>
<feature type="region of interest" description="Disordered" evidence="13">
    <location>
        <begin position="1"/>
        <end position="47"/>
    </location>
</feature>
<dbReference type="Pfam" id="PF25007">
    <property type="entry name" value="DYH2-5-8_CC"/>
    <property type="match status" value="1"/>
</dbReference>
<keyword evidence="5" id="KW-0677">Repeat</keyword>
<evidence type="ECO:0000313" key="24">
    <source>
        <dbReference type="EMBL" id="CAB3367488.1"/>
    </source>
</evidence>
<evidence type="ECO:0000259" key="21">
    <source>
        <dbReference type="Pfam" id="PF17857"/>
    </source>
</evidence>
<keyword evidence="8" id="KW-0243">Dynein</keyword>
<dbReference type="Gene3D" id="3.20.180.20">
    <property type="entry name" value="Dynein heavy chain, N-terminal domain 2"/>
    <property type="match status" value="1"/>
</dbReference>
<gene>
    <name evidence="24" type="ORF">CLODIP_2_CD01138</name>
</gene>
<evidence type="ECO:0000256" key="6">
    <source>
        <dbReference type="ARBA" id="ARBA00022741"/>
    </source>
</evidence>
<evidence type="ECO:0000259" key="18">
    <source>
        <dbReference type="Pfam" id="PF12780"/>
    </source>
</evidence>
<evidence type="ECO:0000259" key="23">
    <source>
        <dbReference type="Pfam" id="PF25007"/>
    </source>
</evidence>
<dbReference type="GO" id="GO:0045505">
    <property type="term" value="F:dynein intermediate chain binding"/>
    <property type="evidence" value="ECO:0007669"/>
    <property type="project" value="InterPro"/>
</dbReference>
<dbReference type="Pfam" id="PF12781">
    <property type="entry name" value="AAA_9"/>
    <property type="match status" value="1"/>
</dbReference>
<evidence type="ECO:0000256" key="2">
    <source>
        <dbReference type="ARBA" id="ARBA00008887"/>
    </source>
</evidence>
<evidence type="ECO:0000259" key="16">
    <source>
        <dbReference type="Pfam" id="PF12774"/>
    </source>
</evidence>
<feature type="domain" description="Dynein heavy chain C-terminal" evidence="22">
    <location>
        <begin position="4131"/>
        <end position="4396"/>
    </location>
</feature>
<dbReference type="PANTHER" id="PTHR45703">
    <property type="entry name" value="DYNEIN HEAVY CHAIN"/>
    <property type="match status" value="1"/>
</dbReference>
<dbReference type="InterPro" id="IPR041466">
    <property type="entry name" value="Dynein_AAA5_ext"/>
</dbReference>
<evidence type="ECO:0000259" key="22">
    <source>
        <dbReference type="Pfam" id="PF18199"/>
    </source>
</evidence>
<dbReference type="Gene3D" id="1.20.58.1120">
    <property type="match status" value="1"/>
</dbReference>
<dbReference type="InterPro" id="IPR013594">
    <property type="entry name" value="Dynein_heavy_tail"/>
</dbReference>
<feature type="domain" description="Dynein heavy chain linker" evidence="15">
    <location>
        <begin position="1253"/>
        <end position="1648"/>
    </location>
</feature>
<dbReference type="Pfam" id="PF12777">
    <property type="entry name" value="MT"/>
    <property type="match status" value="1"/>
</dbReference>
<feature type="domain" description="Dynein heavy chain 3 AAA+ lid" evidence="21">
    <location>
        <begin position="2604"/>
        <end position="2686"/>
    </location>
</feature>
<organism evidence="24 25">
    <name type="scientific">Cloeon dipterum</name>
    <dbReference type="NCBI Taxonomy" id="197152"/>
    <lineage>
        <taxon>Eukaryota</taxon>
        <taxon>Metazoa</taxon>
        <taxon>Ecdysozoa</taxon>
        <taxon>Arthropoda</taxon>
        <taxon>Hexapoda</taxon>
        <taxon>Insecta</taxon>
        <taxon>Pterygota</taxon>
        <taxon>Palaeoptera</taxon>
        <taxon>Ephemeroptera</taxon>
        <taxon>Pisciforma</taxon>
        <taxon>Baetidae</taxon>
        <taxon>Cloeon</taxon>
    </lineage>
</organism>
<dbReference type="GO" id="GO:0051959">
    <property type="term" value="F:dynein light intermediate chain binding"/>
    <property type="evidence" value="ECO:0007669"/>
    <property type="project" value="InterPro"/>
</dbReference>
<dbReference type="InterPro" id="IPR042222">
    <property type="entry name" value="Dynein_2_N"/>
</dbReference>
<keyword evidence="10" id="KW-0505">Motor protein</keyword>
<dbReference type="Pfam" id="PF08393">
    <property type="entry name" value="DHC_N2"/>
    <property type="match status" value="1"/>
</dbReference>